<dbReference type="RefSeq" id="WP_161087421.1">
    <property type="nucleotide sequence ID" value="NZ_WWCX01000132.1"/>
</dbReference>
<evidence type="ECO:0000256" key="11">
    <source>
        <dbReference type="ARBA" id="ARBA00023065"/>
    </source>
</evidence>
<evidence type="ECO:0000256" key="9">
    <source>
        <dbReference type="ARBA" id="ARBA00022967"/>
    </source>
</evidence>
<dbReference type="GO" id="GO:0055070">
    <property type="term" value="P:copper ion homeostasis"/>
    <property type="evidence" value="ECO:0007669"/>
    <property type="project" value="TreeGrafter"/>
</dbReference>
<dbReference type="GO" id="GO:0005507">
    <property type="term" value="F:copper ion binding"/>
    <property type="evidence" value="ECO:0007669"/>
    <property type="project" value="TreeGrafter"/>
</dbReference>
<evidence type="ECO:0000256" key="6">
    <source>
        <dbReference type="ARBA" id="ARBA00022692"/>
    </source>
</evidence>
<dbReference type="Pfam" id="PF00122">
    <property type="entry name" value="E1-E2_ATPase"/>
    <property type="match status" value="1"/>
</dbReference>
<comment type="caution">
    <text evidence="15">The sequence shown here is derived from an EMBL/GenBank/DDBJ whole genome shotgun (WGS) entry which is preliminary data.</text>
</comment>
<dbReference type="PANTHER" id="PTHR43520:SF5">
    <property type="entry name" value="CATION-TRANSPORTING P-TYPE ATPASE-RELATED"/>
    <property type="match status" value="1"/>
</dbReference>
<dbReference type="SUPFAM" id="SSF55008">
    <property type="entry name" value="HMA, heavy metal-associated domain"/>
    <property type="match status" value="1"/>
</dbReference>
<dbReference type="GO" id="GO:0005886">
    <property type="term" value="C:plasma membrane"/>
    <property type="evidence" value="ECO:0007669"/>
    <property type="project" value="UniProtKB-SubCell"/>
</dbReference>
<comment type="subcellular location">
    <subcellularLocation>
        <location evidence="1">Cell membrane</location>
        <topology evidence="1">Multi-pass membrane protein</topology>
    </subcellularLocation>
</comment>
<keyword evidence="10 13" id="KW-1133">Transmembrane helix</keyword>
<evidence type="ECO:0000313" key="15">
    <source>
        <dbReference type="EMBL" id="MYM98608.1"/>
    </source>
</evidence>
<dbReference type="SUPFAM" id="SSF81653">
    <property type="entry name" value="Calcium ATPase, transduction domain A"/>
    <property type="match status" value="1"/>
</dbReference>
<feature type="transmembrane region" description="Helical" evidence="13">
    <location>
        <begin position="192"/>
        <end position="212"/>
    </location>
</feature>
<dbReference type="InterPro" id="IPR059000">
    <property type="entry name" value="ATPase_P-type_domA"/>
</dbReference>
<keyword evidence="6 13" id="KW-0812">Transmembrane</keyword>
<evidence type="ECO:0000256" key="7">
    <source>
        <dbReference type="ARBA" id="ARBA00022723"/>
    </source>
</evidence>
<feature type="transmembrane region" description="Helical" evidence="13">
    <location>
        <begin position="441"/>
        <end position="462"/>
    </location>
</feature>
<dbReference type="InterPro" id="IPR021993">
    <property type="entry name" value="ATPase-cat-bd"/>
</dbReference>
<name>A0A845GZD5_9BURK</name>
<dbReference type="Gene3D" id="3.40.1110.10">
    <property type="entry name" value="Calcium-transporting ATPase, cytoplasmic domain N"/>
    <property type="match status" value="1"/>
</dbReference>
<evidence type="ECO:0000313" key="16">
    <source>
        <dbReference type="Proteomes" id="UP000447355"/>
    </source>
</evidence>
<keyword evidence="5" id="KW-0597">Phosphoprotein</keyword>
<dbReference type="Proteomes" id="UP000447355">
    <property type="component" value="Unassembled WGS sequence"/>
</dbReference>
<dbReference type="AlphaFoldDB" id="A0A845GZD5"/>
<evidence type="ECO:0000256" key="5">
    <source>
        <dbReference type="ARBA" id="ARBA00022553"/>
    </source>
</evidence>
<comment type="similarity">
    <text evidence="2">Belongs to the cation transport ATPase (P-type) (TC 3.A.3) family. Type IB subfamily.</text>
</comment>
<gene>
    <name evidence="15" type="ORF">GTP90_32665</name>
</gene>
<dbReference type="InterPro" id="IPR036163">
    <property type="entry name" value="HMA_dom_sf"/>
</dbReference>
<keyword evidence="4" id="KW-1003">Cell membrane</keyword>
<dbReference type="InterPro" id="IPR006121">
    <property type="entry name" value="HMA_dom"/>
</dbReference>
<feature type="domain" description="HMA" evidence="14">
    <location>
        <begin position="104"/>
        <end position="170"/>
    </location>
</feature>
<feature type="transmembrane region" description="Helical" evidence="13">
    <location>
        <begin position="257"/>
        <end position="279"/>
    </location>
</feature>
<dbReference type="SUPFAM" id="SSF81660">
    <property type="entry name" value="Metal cation-transporting ATPase, ATP-binding domain N"/>
    <property type="match status" value="1"/>
</dbReference>
<keyword evidence="7" id="KW-0479">Metal-binding</keyword>
<dbReference type="SUPFAM" id="SSF81665">
    <property type="entry name" value="Calcium ATPase, transmembrane domain M"/>
    <property type="match status" value="1"/>
</dbReference>
<dbReference type="PANTHER" id="PTHR43520">
    <property type="entry name" value="ATP7, ISOFORM B"/>
    <property type="match status" value="1"/>
</dbReference>
<dbReference type="PROSITE" id="PS00154">
    <property type="entry name" value="ATPASE_E1_E2"/>
    <property type="match status" value="1"/>
</dbReference>
<evidence type="ECO:0000256" key="8">
    <source>
        <dbReference type="ARBA" id="ARBA00022842"/>
    </source>
</evidence>
<evidence type="ECO:0000256" key="12">
    <source>
        <dbReference type="ARBA" id="ARBA00023136"/>
    </source>
</evidence>
<evidence type="ECO:0000259" key="14">
    <source>
        <dbReference type="PROSITE" id="PS50846"/>
    </source>
</evidence>
<feature type="transmembrane region" description="Helical" evidence="13">
    <location>
        <begin position="474"/>
        <end position="498"/>
    </location>
</feature>
<dbReference type="EMBL" id="WWCX01000132">
    <property type="protein sequence ID" value="MYM98608.1"/>
    <property type="molecule type" value="Genomic_DNA"/>
</dbReference>
<dbReference type="Gene3D" id="3.30.70.100">
    <property type="match status" value="1"/>
</dbReference>
<evidence type="ECO:0000256" key="1">
    <source>
        <dbReference type="ARBA" id="ARBA00004651"/>
    </source>
</evidence>
<reference evidence="15" key="1">
    <citation type="submission" date="2019-12" db="EMBL/GenBank/DDBJ databases">
        <title>Novel species isolated from a subtropical stream in China.</title>
        <authorList>
            <person name="Lu H."/>
        </authorList>
    </citation>
    <scope>NUCLEOTIDE SEQUENCE [LARGE SCALE GENOMIC DNA]</scope>
    <source>
        <strain evidence="15">FT81W</strain>
    </source>
</reference>
<accession>A0A845GZD5</accession>
<feature type="transmembrane region" description="Helical" evidence="13">
    <location>
        <begin position="224"/>
        <end position="245"/>
    </location>
</feature>
<keyword evidence="3" id="KW-0813">Transport</keyword>
<dbReference type="GO" id="GO:0043682">
    <property type="term" value="F:P-type divalent copper transporter activity"/>
    <property type="evidence" value="ECO:0007669"/>
    <property type="project" value="TreeGrafter"/>
</dbReference>
<protein>
    <submittedName>
        <fullName evidence="15">HAD-IC family P-type ATPase</fullName>
    </submittedName>
</protein>
<dbReference type="InterPro" id="IPR023298">
    <property type="entry name" value="ATPase_P-typ_TM_dom_sf"/>
</dbReference>
<dbReference type="InterPro" id="IPR023299">
    <property type="entry name" value="ATPase_P-typ_cyto_dom_N"/>
</dbReference>
<dbReference type="InterPro" id="IPR018303">
    <property type="entry name" value="ATPase_P-typ_P_site"/>
</dbReference>
<keyword evidence="11" id="KW-0406">Ion transport</keyword>
<proteinExistence type="inferred from homology"/>
<feature type="non-terminal residue" evidence="15">
    <location>
        <position position="581"/>
    </location>
</feature>
<dbReference type="NCBIfam" id="TIGR01494">
    <property type="entry name" value="ATPase_P-type"/>
    <property type="match status" value="1"/>
</dbReference>
<sequence length="581" mass="61691">MPDTTSMSTFAPPAAAAGVCYHCGLALPAAVNPAWTVRIAGAEHAMCCPGCAAVAQTIVDLGQESYYRERSAFAASAEGAQMLPPELRLYDNADPRFALDEDSRETTLTVEGIRCAACVWLIEQRLAKLPGVESAQLNVATERLYVRWRSAACQPGDILAALHAIGYAAYPYDAERHGEQQRKAARTLGRQLFVAGLSMMQVMMYVAPAYLADAGTLDDSMAALMRWASLLLTVPAICYSALPFWRGAWSSLRAHTLGMDVPVALGIAAAFGASVVATVRGQGEVYFDSVTMFIFLLLCSRHLELRARRKAGAALERLQHALPASATLLEQYPDSHAASLVKAAALAVDDVIMIKPGEAVAADCVIVDGRTVLDLSLLSGESAPVAKDVGDALPGGAINAGSVILARVTRIAQDSTMSRLVQLIDRAGRDKPRIAQWADDVAGWFVLALLLFALATFVFWFWLDGDSARRAWPIAIAVLVVSCPCALSLATPTALAAATDALLRQGVLVTGPQTLETLHRATHVVFDKTGTLTYGRPVLHEIQQLGLMQSDFCLQVAAALDAGSGHPLARALVGAAAEAQG</sequence>
<dbReference type="PROSITE" id="PS50846">
    <property type="entry name" value="HMA_2"/>
    <property type="match status" value="1"/>
</dbReference>
<keyword evidence="12 13" id="KW-0472">Membrane</keyword>
<keyword evidence="9" id="KW-1278">Translocase</keyword>
<evidence type="ECO:0000256" key="4">
    <source>
        <dbReference type="ARBA" id="ARBA00022475"/>
    </source>
</evidence>
<evidence type="ECO:0000256" key="2">
    <source>
        <dbReference type="ARBA" id="ARBA00006024"/>
    </source>
</evidence>
<dbReference type="GO" id="GO:0016887">
    <property type="term" value="F:ATP hydrolysis activity"/>
    <property type="evidence" value="ECO:0007669"/>
    <property type="project" value="InterPro"/>
</dbReference>
<dbReference type="Pfam" id="PF12156">
    <property type="entry name" value="ATPase-cat_bd"/>
    <property type="match status" value="1"/>
</dbReference>
<dbReference type="CDD" id="cd00371">
    <property type="entry name" value="HMA"/>
    <property type="match status" value="1"/>
</dbReference>
<dbReference type="InterPro" id="IPR001757">
    <property type="entry name" value="P_typ_ATPase"/>
</dbReference>
<feature type="transmembrane region" description="Helical" evidence="13">
    <location>
        <begin position="285"/>
        <end position="303"/>
    </location>
</feature>
<dbReference type="Gene3D" id="2.70.150.10">
    <property type="entry name" value="Calcium-transporting ATPase, cytoplasmic transduction domain A"/>
    <property type="match status" value="1"/>
</dbReference>
<dbReference type="InterPro" id="IPR008250">
    <property type="entry name" value="ATPase_P-typ_transduc_dom_A_sf"/>
</dbReference>
<keyword evidence="8" id="KW-0460">Magnesium</keyword>
<organism evidence="15 16">
    <name type="scientific">Duganella vulcania</name>
    <dbReference type="NCBI Taxonomy" id="2692166"/>
    <lineage>
        <taxon>Bacteria</taxon>
        <taxon>Pseudomonadati</taxon>
        <taxon>Pseudomonadota</taxon>
        <taxon>Betaproteobacteria</taxon>
        <taxon>Burkholderiales</taxon>
        <taxon>Oxalobacteraceae</taxon>
        <taxon>Telluria group</taxon>
        <taxon>Duganella</taxon>
    </lineage>
</organism>
<dbReference type="Pfam" id="PF00403">
    <property type="entry name" value="HMA"/>
    <property type="match status" value="1"/>
</dbReference>
<evidence type="ECO:0000256" key="10">
    <source>
        <dbReference type="ARBA" id="ARBA00022989"/>
    </source>
</evidence>
<dbReference type="Gene3D" id="1.20.1110.10">
    <property type="entry name" value="Calcium-transporting ATPase, transmembrane domain"/>
    <property type="match status" value="1"/>
</dbReference>
<dbReference type="GO" id="GO:0005524">
    <property type="term" value="F:ATP binding"/>
    <property type="evidence" value="ECO:0007669"/>
    <property type="project" value="InterPro"/>
</dbReference>
<evidence type="ECO:0000256" key="13">
    <source>
        <dbReference type="SAM" id="Phobius"/>
    </source>
</evidence>
<evidence type="ECO:0000256" key="3">
    <source>
        <dbReference type="ARBA" id="ARBA00022448"/>
    </source>
</evidence>